<proteinExistence type="predicted"/>
<dbReference type="EMBL" id="BPVZ01000116">
    <property type="protein sequence ID" value="GKV36428.1"/>
    <property type="molecule type" value="Genomic_DNA"/>
</dbReference>
<evidence type="ECO:0000259" key="1">
    <source>
        <dbReference type="Pfam" id="PF00646"/>
    </source>
</evidence>
<protein>
    <recommendedName>
        <fullName evidence="1">F-box domain-containing protein</fullName>
    </recommendedName>
</protein>
<evidence type="ECO:0000313" key="3">
    <source>
        <dbReference type="Proteomes" id="UP001054252"/>
    </source>
</evidence>
<dbReference type="InterPro" id="IPR036047">
    <property type="entry name" value="F-box-like_dom_sf"/>
</dbReference>
<organism evidence="2 3">
    <name type="scientific">Rubroshorea leprosula</name>
    <dbReference type="NCBI Taxonomy" id="152421"/>
    <lineage>
        <taxon>Eukaryota</taxon>
        <taxon>Viridiplantae</taxon>
        <taxon>Streptophyta</taxon>
        <taxon>Embryophyta</taxon>
        <taxon>Tracheophyta</taxon>
        <taxon>Spermatophyta</taxon>
        <taxon>Magnoliopsida</taxon>
        <taxon>eudicotyledons</taxon>
        <taxon>Gunneridae</taxon>
        <taxon>Pentapetalae</taxon>
        <taxon>rosids</taxon>
        <taxon>malvids</taxon>
        <taxon>Malvales</taxon>
        <taxon>Dipterocarpaceae</taxon>
        <taxon>Rubroshorea</taxon>
    </lineage>
</organism>
<dbReference type="Pfam" id="PF00646">
    <property type="entry name" value="F-box"/>
    <property type="match status" value="1"/>
</dbReference>
<dbReference type="AlphaFoldDB" id="A0AAV5LGJ4"/>
<dbReference type="Proteomes" id="UP001054252">
    <property type="component" value="Unassembled WGS sequence"/>
</dbReference>
<dbReference type="InterPro" id="IPR001810">
    <property type="entry name" value="F-box_dom"/>
</dbReference>
<gene>
    <name evidence="2" type="ORF">SLEP1_g44563</name>
</gene>
<dbReference type="SUPFAM" id="SSF81383">
    <property type="entry name" value="F-box domain"/>
    <property type="match status" value="1"/>
</dbReference>
<dbReference type="PANTHER" id="PTHR31639:SF256">
    <property type="entry name" value="OS07G0242900 PROTEIN"/>
    <property type="match status" value="1"/>
</dbReference>
<dbReference type="PANTHER" id="PTHR31639">
    <property type="entry name" value="F-BOX PROTEIN-LIKE"/>
    <property type="match status" value="1"/>
</dbReference>
<keyword evidence="3" id="KW-1185">Reference proteome</keyword>
<accession>A0AAV5LGJ4</accession>
<name>A0AAV5LGJ4_9ROSI</name>
<comment type="caution">
    <text evidence="2">The sequence shown here is derived from an EMBL/GenBank/DDBJ whole genome shotgun (WGS) entry which is preliminary data.</text>
</comment>
<reference evidence="2 3" key="1">
    <citation type="journal article" date="2021" name="Commun. Biol.">
        <title>The genome of Shorea leprosula (Dipterocarpaceae) highlights the ecological relevance of drought in aseasonal tropical rainforests.</title>
        <authorList>
            <person name="Ng K.K.S."/>
            <person name="Kobayashi M.J."/>
            <person name="Fawcett J.A."/>
            <person name="Hatakeyama M."/>
            <person name="Paape T."/>
            <person name="Ng C.H."/>
            <person name="Ang C.C."/>
            <person name="Tnah L.H."/>
            <person name="Lee C.T."/>
            <person name="Nishiyama T."/>
            <person name="Sese J."/>
            <person name="O'Brien M.J."/>
            <person name="Copetti D."/>
            <person name="Mohd Noor M.I."/>
            <person name="Ong R.C."/>
            <person name="Putra M."/>
            <person name="Sireger I.Z."/>
            <person name="Indrioko S."/>
            <person name="Kosugi Y."/>
            <person name="Izuno A."/>
            <person name="Isagi Y."/>
            <person name="Lee S.L."/>
            <person name="Shimizu K.K."/>
        </authorList>
    </citation>
    <scope>NUCLEOTIDE SEQUENCE [LARGE SCALE GENOMIC DNA]</scope>
    <source>
        <strain evidence="2">214</strain>
    </source>
</reference>
<sequence>MDMNTNIGGGGVDTELLECIIHYIMSRLPTKAVARTSVLSKTWYQIWKNYTSLGFSLTQKNKDDVVKSLRQFSQHKISVRSFHVSMGDPDLYSHLDTLITLALENGVQFLRLTLYGIIDCMGFKSVYISNLVQLHTLELYLQDNDVDVDEIVIASQRREMPKFSVAVAPKGGLKFERDEDHRS</sequence>
<feature type="domain" description="F-box" evidence="1">
    <location>
        <begin position="19"/>
        <end position="49"/>
    </location>
</feature>
<evidence type="ECO:0000313" key="2">
    <source>
        <dbReference type="EMBL" id="GKV36428.1"/>
    </source>
</evidence>